<organism evidence="4 5">
    <name type="scientific">Brachybacterium hainanense</name>
    <dbReference type="NCBI Taxonomy" id="1541174"/>
    <lineage>
        <taxon>Bacteria</taxon>
        <taxon>Bacillati</taxon>
        <taxon>Actinomycetota</taxon>
        <taxon>Actinomycetes</taxon>
        <taxon>Micrococcales</taxon>
        <taxon>Dermabacteraceae</taxon>
        <taxon>Brachybacterium</taxon>
    </lineage>
</organism>
<evidence type="ECO:0000259" key="3">
    <source>
        <dbReference type="Pfam" id="PF11181"/>
    </source>
</evidence>
<feature type="compositionally biased region" description="Basic and acidic residues" evidence="1">
    <location>
        <begin position="340"/>
        <end position="353"/>
    </location>
</feature>
<evidence type="ECO:0000256" key="2">
    <source>
        <dbReference type="SAM" id="Phobius"/>
    </source>
</evidence>
<dbReference type="Proteomes" id="UP001589793">
    <property type="component" value="Unassembled WGS sequence"/>
</dbReference>
<keyword evidence="2" id="KW-0812">Transmembrane</keyword>
<protein>
    <submittedName>
        <fullName evidence="4">General stress protein</fullName>
    </submittedName>
</protein>
<feature type="compositionally biased region" description="Polar residues" evidence="1">
    <location>
        <begin position="270"/>
        <end position="281"/>
    </location>
</feature>
<evidence type="ECO:0000313" key="4">
    <source>
        <dbReference type="EMBL" id="MFC0673108.1"/>
    </source>
</evidence>
<feature type="compositionally biased region" description="Low complexity" evidence="1">
    <location>
        <begin position="318"/>
        <end position="339"/>
    </location>
</feature>
<feature type="region of interest" description="Disordered" evidence="1">
    <location>
        <begin position="158"/>
        <end position="353"/>
    </location>
</feature>
<feature type="domain" description="General stress protein 17M-like" evidence="3">
    <location>
        <begin position="21"/>
        <end position="94"/>
    </location>
</feature>
<keyword evidence="5" id="KW-1185">Reference proteome</keyword>
<dbReference type="Pfam" id="PF11181">
    <property type="entry name" value="YflT"/>
    <property type="match status" value="1"/>
</dbReference>
<evidence type="ECO:0000313" key="5">
    <source>
        <dbReference type="Proteomes" id="UP001589793"/>
    </source>
</evidence>
<name>A0ABV6RB68_9MICO</name>
<dbReference type="EMBL" id="JBHLSV010000003">
    <property type="protein sequence ID" value="MFC0673108.1"/>
    <property type="molecule type" value="Genomic_DNA"/>
</dbReference>
<feature type="compositionally biased region" description="Low complexity" evidence="1">
    <location>
        <begin position="170"/>
        <end position="194"/>
    </location>
</feature>
<keyword evidence="2" id="KW-1133">Transmembrane helix</keyword>
<keyword evidence="2" id="KW-0472">Membrane</keyword>
<dbReference type="RefSeq" id="WP_376978400.1">
    <property type="nucleotide sequence ID" value="NZ_JBHLSV010000003.1"/>
</dbReference>
<proteinExistence type="predicted"/>
<dbReference type="InterPro" id="IPR025889">
    <property type="entry name" value="GSP17M-like_dom"/>
</dbReference>
<sequence>MSTPQPSPLTARLYNLEYPRSLGVYSTYAEVQTVVDTLADHEFPVQHTMIVGTDLKLVERVTGRKTWGRVLGNGVLSGLWMGLFMGLLFVLLTNQSILMLFTTVLMGIIFFTVWSAVGYAMSGGKRDFTSMTATIPMQYELMVEHTHASAAREILTAHGPSMPAAPPRPHAGGTPSAPAAGGAAYGTVPGAAPSAAPPAPQPSAPAHRPTYGRPAPASSSAGPAASAPTSRPVYGRPADPSPAVPPTHGTADPAAPSPLGTPAHGMADPTASSPLGSSRPASTAGEAVPGSAPTAGVSPAPADGADASQSAPHRRSFGAPAGSPDPQDAAASPSASAGHGADDAREDPDGSRP</sequence>
<reference evidence="4 5" key="1">
    <citation type="submission" date="2024-09" db="EMBL/GenBank/DDBJ databases">
        <authorList>
            <person name="Sun Q."/>
            <person name="Mori K."/>
        </authorList>
    </citation>
    <scope>NUCLEOTIDE SEQUENCE [LARGE SCALE GENOMIC DNA]</scope>
    <source>
        <strain evidence="4 5">CICC 10874</strain>
    </source>
</reference>
<feature type="transmembrane region" description="Helical" evidence="2">
    <location>
        <begin position="97"/>
        <end position="121"/>
    </location>
</feature>
<gene>
    <name evidence="4" type="ORF">ACFFF6_03955</name>
</gene>
<evidence type="ECO:0000256" key="1">
    <source>
        <dbReference type="SAM" id="MobiDB-lite"/>
    </source>
</evidence>
<accession>A0ABV6RB68</accession>
<feature type="compositionally biased region" description="Low complexity" evidence="1">
    <location>
        <begin position="212"/>
        <end position="232"/>
    </location>
</feature>
<comment type="caution">
    <text evidence="4">The sequence shown here is derived from an EMBL/GenBank/DDBJ whole genome shotgun (WGS) entry which is preliminary data.</text>
</comment>
<feature type="transmembrane region" description="Helical" evidence="2">
    <location>
        <begin position="70"/>
        <end position="91"/>
    </location>
</feature>